<evidence type="ECO:0000313" key="2">
    <source>
        <dbReference type="EMBL" id="RMV73326.1"/>
    </source>
</evidence>
<feature type="compositionally biased region" description="Low complexity" evidence="1">
    <location>
        <begin position="21"/>
        <end position="34"/>
    </location>
</feature>
<proteinExistence type="predicted"/>
<feature type="region of interest" description="Disordered" evidence="1">
    <location>
        <begin position="1"/>
        <end position="36"/>
    </location>
</feature>
<dbReference type="Proteomes" id="UP000269872">
    <property type="component" value="Unassembled WGS sequence"/>
</dbReference>
<feature type="compositionally biased region" description="Polar residues" evidence="1">
    <location>
        <begin position="337"/>
        <end position="350"/>
    </location>
</feature>
<comment type="caution">
    <text evidence="2">The sequence shown here is derived from an EMBL/GenBank/DDBJ whole genome shotgun (WGS) entry which is preliminary data.</text>
</comment>
<sequence length="526" mass="56776">MSKKPTLEQVGASLLTPNFNASKAPAGPAAPADPVTETPMVVTLGQVRPYDSNPRTKRNPQYEEIKESIRTRGLDQPPPITRRPGEEFFIISNGGNTRLAIMNELYSETKDEKFRSFNALFRPWKGEINALTGHLAENDIRGNLSFIERALAIEKVRELYEQQAGGALSQRELAKRLKADGYKISNSQISRMQDAIRYLLPAIPNLLYSGYGIDPAVKLIGLYKAANAAWGKYASDNASLPFFDLFTETLNTFDDPSALPDFKRIQDELTGQMEQALGIDYELLTLDMIEEGARSRSQDNVLSPPNATVELASTLAPNTAGPSLDETGEEAPGGVPASSTVSPDTQSSGASAPERDTSESSQGSDQKGAVAPIIARPTSPKSWSIPLPAEEPAGLRTNMATLATEIAKAVGLPGSIVTVDSGAGFFYQQPGDDQDNKLDARAEPILAFIHSLSTAFSGREDQVSELGENLSLTRVVPLLLGTPAVVDGGQASTSERLSDGDVIKLFSLIRLARRLMDHEMDSRLGE</sequence>
<protein>
    <submittedName>
        <fullName evidence="2">Uncharacterized protein</fullName>
    </submittedName>
</protein>
<feature type="region of interest" description="Disordered" evidence="1">
    <location>
        <begin position="317"/>
        <end position="389"/>
    </location>
</feature>
<accession>A0A3M6F034</accession>
<dbReference type="SUPFAM" id="SSF110849">
    <property type="entry name" value="ParB/Sulfiredoxin"/>
    <property type="match status" value="1"/>
</dbReference>
<evidence type="ECO:0000313" key="3">
    <source>
        <dbReference type="Proteomes" id="UP000269872"/>
    </source>
</evidence>
<dbReference type="InterPro" id="IPR036086">
    <property type="entry name" value="ParB/Sulfiredoxin_sf"/>
</dbReference>
<dbReference type="EMBL" id="RBUY01000137">
    <property type="protein sequence ID" value="RMV73326.1"/>
    <property type="molecule type" value="Genomic_DNA"/>
</dbReference>
<dbReference type="InterPro" id="IPR022304">
    <property type="entry name" value="ICE_PFGI_1_ParB"/>
</dbReference>
<organism evidence="2 3">
    <name type="scientific">Pseudomonas caricapapayae</name>
    <dbReference type="NCBI Taxonomy" id="46678"/>
    <lineage>
        <taxon>Bacteria</taxon>
        <taxon>Pseudomonadati</taxon>
        <taxon>Pseudomonadota</taxon>
        <taxon>Gammaproteobacteria</taxon>
        <taxon>Pseudomonadales</taxon>
        <taxon>Pseudomonadaceae</taxon>
        <taxon>Pseudomonas</taxon>
    </lineage>
</organism>
<name>A0A3M6F034_9PSED</name>
<gene>
    <name evidence="2" type="ORF">ALP05_01484</name>
</gene>
<dbReference type="NCBIfam" id="TIGR03764">
    <property type="entry name" value="ICE_PFGI_1_parB"/>
    <property type="match status" value="1"/>
</dbReference>
<evidence type="ECO:0000256" key="1">
    <source>
        <dbReference type="SAM" id="MobiDB-lite"/>
    </source>
</evidence>
<reference evidence="2 3" key="1">
    <citation type="submission" date="2018-08" db="EMBL/GenBank/DDBJ databases">
        <title>Recombination of ecologically and evolutionarily significant loci maintains genetic cohesion in the Pseudomonas syringae species complex.</title>
        <authorList>
            <person name="Dillon M."/>
            <person name="Thakur S."/>
            <person name="Almeida R.N.D."/>
            <person name="Weir B.S."/>
            <person name="Guttman D.S."/>
        </authorList>
    </citation>
    <scope>NUCLEOTIDE SEQUENCE [LARGE SCALE GENOMIC DNA]</scope>
    <source>
        <strain evidence="2 3">ICMP 7496</strain>
    </source>
</reference>
<dbReference type="RefSeq" id="WP_122340669.1">
    <property type="nucleotide sequence ID" value="NZ_RBUY01000137.1"/>
</dbReference>
<dbReference type="AlphaFoldDB" id="A0A3M6F034"/>